<sequence length="80" mass="9213">NADNSASKNSAISSSIFCEKYKQTKEQALTFFQEHPQYMRSKEDEEQLMTEFKKVLLEPGSKNLSIYQTLLAAHERLQAL</sequence>
<evidence type="ECO:0000313" key="1">
    <source>
        <dbReference type="EMBL" id="HAD2721204.1"/>
    </source>
</evidence>
<organism evidence="1">
    <name type="scientific">Salmonella enterica I</name>
    <dbReference type="NCBI Taxonomy" id="59201"/>
    <lineage>
        <taxon>Bacteria</taxon>
        <taxon>Pseudomonadati</taxon>
        <taxon>Pseudomonadota</taxon>
        <taxon>Gammaproteobacteria</taxon>
        <taxon>Enterobacterales</taxon>
        <taxon>Enterobacteriaceae</taxon>
        <taxon>Salmonella</taxon>
    </lineage>
</organism>
<comment type="caution">
    <text evidence="1">The sequence shown here is derived from an EMBL/GenBank/DDBJ whole genome shotgun (WGS) entry which is preliminary data.</text>
</comment>
<accession>A0A712CQL6</accession>
<gene>
    <name evidence="1" type="primary">invH</name>
    <name evidence="1" type="ORF">G1H61_25480</name>
</gene>
<dbReference type="InterPro" id="IPR006830">
    <property type="entry name" value="InvH"/>
</dbReference>
<name>A0A712CQL6_SALET</name>
<reference evidence="1" key="2">
    <citation type="submission" date="2019-01" db="EMBL/GenBank/DDBJ databases">
        <authorList>
            <consortium name="NCBI Pathogen Detection Project"/>
        </authorList>
    </citation>
    <scope>NUCLEOTIDE SEQUENCE</scope>
    <source>
        <strain evidence="1">Salmonella enterica subsp. enterica</strain>
    </source>
</reference>
<protein>
    <submittedName>
        <fullName evidence="1">SPI-1 type III secretion system invasion lipoprotein InvH</fullName>
    </submittedName>
</protein>
<dbReference type="AlphaFoldDB" id="A0A712CQL6"/>
<feature type="non-terminal residue" evidence="1">
    <location>
        <position position="1"/>
    </location>
</feature>
<keyword evidence="1" id="KW-0449">Lipoprotein</keyword>
<reference evidence="1" key="1">
    <citation type="journal article" date="2018" name="Genome Biol.">
        <title>SKESA: strategic k-mer extension for scrupulous assemblies.</title>
        <authorList>
            <person name="Souvorov A."/>
            <person name="Agarwala R."/>
            <person name="Lipman D.J."/>
        </authorList>
    </citation>
    <scope>NUCLEOTIDE SEQUENCE</scope>
    <source>
        <strain evidence="1">Salmonella enterica subsp. enterica</strain>
    </source>
</reference>
<dbReference type="EMBL" id="DAAOEO010000325">
    <property type="protein sequence ID" value="HAD2721204.1"/>
    <property type="molecule type" value="Genomic_DNA"/>
</dbReference>
<dbReference type="Pfam" id="PF04741">
    <property type="entry name" value="InvH"/>
    <property type="match status" value="1"/>
</dbReference>
<proteinExistence type="predicted"/>